<accession>A0ABV0QS07</accession>
<comment type="caution">
    <text evidence="1">The sequence shown here is derived from an EMBL/GenBank/DDBJ whole genome shotgun (WGS) entry which is preliminary data.</text>
</comment>
<reference evidence="1 2" key="1">
    <citation type="submission" date="2021-06" db="EMBL/GenBank/DDBJ databases">
        <authorList>
            <person name="Palmer J.M."/>
        </authorList>
    </citation>
    <scope>NUCLEOTIDE SEQUENCE [LARGE SCALE GENOMIC DNA]</scope>
    <source>
        <strain evidence="1 2">XC_2019</strain>
        <tissue evidence="1">Muscle</tissue>
    </source>
</reference>
<organism evidence="1 2">
    <name type="scientific">Xenoophorus captivus</name>
    <dbReference type="NCBI Taxonomy" id="1517983"/>
    <lineage>
        <taxon>Eukaryota</taxon>
        <taxon>Metazoa</taxon>
        <taxon>Chordata</taxon>
        <taxon>Craniata</taxon>
        <taxon>Vertebrata</taxon>
        <taxon>Euteleostomi</taxon>
        <taxon>Actinopterygii</taxon>
        <taxon>Neopterygii</taxon>
        <taxon>Teleostei</taxon>
        <taxon>Neoteleostei</taxon>
        <taxon>Acanthomorphata</taxon>
        <taxon>Ovalentaria</taxon>
        <taxon>Atherinomorphae</taxon>
        <taxon>Cyprinodontiformes</taxon>
        <taxon>Goodeidae</taxon>
        <taxon>Xenoophorus</taxon>
    </lineage>
</organism>
<proteinExistence type="predicted"/>
<keyword evidence="2" id="KW-1185">Reference proteome</keyword>
<dbReference type="Proteomes" id="UP001434883">
    <property type="component" value="Unassembled WGS sequence"/>
</dbReference>
<dbReference type="EMBL" id="JAHRIN010019213">
    <property type="protein sequence ID" value="MEQ2198323.1"/>
    <property type="molecule type" value="Genomic_DNA"/>
</dbReference>
<gene>
    <name evidence="1" type="ORF">XENOCAPTIV_011216</name>
</gene>
<evidence type="ECO:0000313" key="1">
    <source>
        <dbReference type="EMBL" id="MEQ2198323.1"/>
    </source>
</evidence>
<name>A0ABV0QS07_9TELE</name>
<sequence>MDRCVSFLSDELRVVGPDEAAGRIFFISAKEVLSSRTQRAQGMPETGSYGAMLVLIKTLLRVYKASVQFDPCNTLNLVCRVWYQFMFCIVIIFIITRRCWVSVSRVTLGGCLCAQVASALLDQIHSLPVLVEEFRADFNPTQETLQLYKAVSAELQHPGTSNPDEPEEAAVPDLFMCSVKFWILGPVRNTSDRISPDSVMKTILAAKWLWSSSGPAWFLKCKL</sequence>
<evidence type="ECO:0000313" key="2">
    <source>
        <dbReference type="Proteomes" id="UP001434883"/>
    </source>
</evidence>
<protein>
    <submittedName>
        <fullName evidence="1">Uncharacterized protein</fullName>
    </submittedName>
</protein>